<organism evidence="7">
    <name type="scientific">Nocardia interforma ATCC 21072</name>
    <dbReference type="NCBI Taxonomy" id="1311815"/>
    <lineage>
        <taxon>Bacteria</taxon>
        <taxon>Bacillati</taxon>
        <taxon>Actinomycetota</taxon>
        <taxon>Actinomycetes</taxon>
        <taxon>Mycobacteriales</taxon>
        <taxon>Nocardiaceae</taxon>
        <taxon>Nocardia</taxon>
    </lineage>
</organism>
<evidence type="ECO:0000259" key="6">
    <source>
        <dbReference type="Pfam" id="PF00296"/>
    </source>
</evidence>
<protein>
    <submittedName>
        <fullName evidence="7">Putative monooxygenase</fullName>
    </submittedName>
</protein>
<feature type="compositionally biased region" description="Basic and acidic residues" evidence="5">
    <location>
        <begin position="102"/>
        <end position="115"/>
    </location>
</feature>
<accession>A0A5S8ZHX6</accession>
<proteinExistence type="predicted"/>
<dbReference type="EMBL" id="KY682079">
    <property type="protein sequence ID" value="AVW82898.1"/>
    <property type="molecule type" value="Genomic_DNA"/>
</dbReference>
<dbReference type="Pfam" id="PF00296">
    <property type="entry name" value="Bac_luciferase"/>
    <property type="match status" value="1"/>
</dbReference>
<dbReference type="SUPFAM" id="SSF51679">
    <property type="entry name" value="Bacterial luciferase-like"/>
    <property type="match status" value="1"/>
</dbReference>
<keyword evidence="2" id="KW-0288">FMN</keyword>
<dbReference type="InterPro" id="IPR051260">
    <property type="entry name" value="Diverse_substr_monoxygenases"/>
</dbReference>
<keyword evidence="4 7" id="KW-0503">Monooxygenase</keyword>
<gene>
    <name evidence="7" type="primary">focE</name>
</gene>
<dbReference type="PANTHER" id="PTHR30011">
    <property type="entry name" value="ALKANESULFONATE MONOOXYGENASE-RELATED"/>
    <property type="match status" value="1"/>
</dbReference>
<evidence type="ECO:0000256" key="3">
    <source>
        <dbReference type="ARBA" id="ARBA00023002"/>
    </source>
</evidence>
<feature type="domain" description="Luciferase-like" evidence="6">
    <location>
        <begin position="6"/>
        <end position="220"/>
    </location>
</feature>
<dbReference type="AlphaFoldDB" id="A0A5S8ZHX6"/>
<keyword evidence="1" id="KW-0285">Flavoprotein</keyword>
<evidence type="ECO:0000313" key="7">
    <source>
        <dbReference type="EMBL" id="AVW82898.1"/>
    </source>
</evidence>
<evidence type="ECO:0000256" key="1">
    <source>
        <dbReference type="ARBA" id="ARBA00022630"/>
    </source>
</evidence>
<dbReference type="GO" id="GO:0004497">
    <property type="term" value="F:monooxygenase activity"/>
    <property type="evidence" value="ECO:0007669"/>
    <property type="project" value="UniProtKB-KW"/>
</dbReference>
<dbReference type="PANTHER" id="PTHR30011:SF16">
    <property type="entry name" value="C2H2 FINGER DOMAIN TRANSCRIPTION FACTOR (EUROFUNG)-RELATED"/>
    <property type="match status" value="1"/>
</dbReference>
<sequence length="312" mass="32803">MDMTGPVTELVATALAAETAGADYLVLPDRTAAVPDGASPATALIAAAFLAARTEDVGIVVAAATSYHEPYSLARQTASLDHISAGRAGWFAGSATDPASDANHRRECHDPARDPQARAREFVPLVRALWDSWEDGAFVHEKATGRFVDADRIHTVDHVGEALAVRGPLNVIRPPQGQPVVFARATDAVAEHADIVFSAAPQQDHALAVIPFIAADEAAARALHAAAGSPEGDADHAVVVGTPEQVAARLDHPHVLVRCTARGQLTAFIEQVLPLLKKKGPAGTTLRARLGLAPAPNRFARSEDEELISNAR</sequence>
<dbReference type="Gene3D" id="3.20.20.30">
    <property type="entry name" value="Luciferase-like domain"/>
    <property type="match status" value="1"/>
</dbReference>
<keyword evidence="3" id="KW-0560">Oxidoreductase</keyword>
<evidence type="ECO:0000256" key="2">
    <source>
        <dbReference type="ARBA" id="ARBA00022643"/>
    </source>
</evidence>
<dbReference type="InterPro" id="IPR011251">
    <property type="entry name" value="Luciferase-like_dom"/>
</dbReference>
<dbReference type="GO" id="GO:0016705">
    <property type="term" value="F:oxidoreductase activity, acting on paired donors, with incorporation or reduction of molecular oxygen"/>
    <property type="evidence" value="ECO:0007669"/>
    <property type="project" value="InterPro"/>
</dbReference>
<name>A0A5S8ZHX6_9NOCA</name>
<evidence type="ECO:0000256" key="5">
    <source>
        <dbReference type="SAM" id="MobiDB-lite"/>
    </source>
</evidence>
<dbReference type="InterPro" id="IPR036661">
    <property type="entry name" value="Luciferase-like_sf"/>
</dbReference>
<feature type="region of interest" description="Disordered" evidence="5">
    <location>
        <begin position="96"/>
        <end position="115"/>
    </location>
</feature>
<evidence type="ECO:0000256" key="4">
    <source>
        <dbReference type="ARBA" id="ARBA00023033"/>
    </source>
</evidence>
<reference evidence="7" key="1">
    <citation type="journal article" date="2019" name="Appl. Environ. Microbiol.">
        <title>Comparative investigation into formycin A and pyrazofurin A biosynthesis reveals branch pathways for the construction of C-nucleoside scaffolds.</title>
        <authorList>
            <person name="Zhang M."/>
            <person name="Zhang P."/>
            <person name="Xu G."/>
            <person name="Zhou W."/>
            <person name="Gao Y."/>
            <person name="Gong R."/>
            <person name="Cai Y.S."/>
            <person name="Cong H."/>
            <person name="Deng Z."/>
            <person name="Price N.P.J."/>
            <person name="Mao X."/>
            <person name="Chen W."/>
        </authorList>
    </citation>
    <scope>NUCLEOTIDE SEQUENCE</scope>
    <source>
        <strain evidence="7">ATCC 21072</strain>
    </source>
</reference>